<feature type="transmembrane region" description="Helical" evidence="8">
    <location>
        <begin position="473"/>
        <end position="500"/>
    </location>
</feature>
<feature type="transmembrane region" description="Helical" evidence="8">
    <location>
        <begin position="210"/>
        <end position="230"/>
    </location>
</feature>
<feature type="transmembrane region" description="Helical" evidence="8">
    <location>
        <begin position="512"/>
        <end position="534"/>
    </location>
</feature>
<dbReference type="InterPro" id="IPR001898">
    <property type="entry name" value="SLC13A/DASS"/>
</dbReference>
<dbReference type="InParanoid" id="A0A6P6XVT7"/>
<dbReference type="InterPro" id="IPR031312">
    <property type="entry name" value="Na/sul_symport_CS"/>
</dbReference>
<feature type="transmembrane region" description="Helical" evidence="8">
    <location>
        <begin position="21"/>
        <end position="38"/>
    </location>
</feature>
<dbReference type="PANTHER" id="PTHR10283:SF82">
    <property type="entry name" value="SOLUTE CARRIER FAMILY 13 MEMBER 2"/>
    <property type="match status" value="1"/>
</dbReference>
<keyword evidence="6 8" id="KW-0472">Membrane</keyword>
<evidence type="ECO:0000256" key="4">
    <source>
        <dbReference type="ARBA" id="ARBA00022692"/>
    </source>
</evidence>
<dbReference type="AlphaFoldDB" id="A0A6P6XVT7"/>
<keyword evidence="9" id="KW-1185">Reference proteome</keyword>
<gene>
    <name evidence="10" type="primary">LOC113791504</name>
</gene>
<dbReference type="OrthoDB" id="6493944at2759"/>
<organism evidence="9 10">
    <name type="scientific">Dermatophagoides pteronyssinus</name>
    <name type="common">European house dust mite</name>
    <dbReference type="NCBI Taxonomy" id="6956"/>
    <lineage>
        <taxon>Eukaryota</taxon>
        <taxon>Metazoa</taxon>
        <taxon>Ecdysozoa</taxon>
        <taxon>Arthropoda</taxon>
        <taxon>Chelicerata</taxon>
        <taxon>Arachnida</taxon>
        <taxon>Acari</taxon>
        <taxon>Acariformes</taxon>
        <taxon>Sarcoptiformes</taxon>
        <taxon>Astigmata</taxon>
        <taxon>Psoroptidia</taxon>
        <taxon>Analgoidea</taxon>
        <taxon>Pyroglyphidae</taxon>
        <taxon>Dermatophagoidinae</taxon>
        <taxon>Dermatophagoides</taxon>
    </lineage>
</organism>
<dbReference type="FunCoup" id="A0A6P6XVT7">
    <property type="interactions" value="156"/>
</dbReference>
<comment type="subcellular location">
    <subcellularLocation>
        <location evidence="1">Membrane</location>
        <topology evidence="1">Multi-pass membrane protein</topology>
    </subcellularLocation>
</comment>
<dbReference type="RefSeq" id="XP_027197093.1">
    <property type="nucleotide sequence ID" value="XM_027341292.1"/>
</dbReference>
<evidence type="ECO:0000256" key="7">
    <source>
        <dbReference type="SAM" id="MobiDB-lite"/>
    </source>
</evidence>
<name>A0A6P6XVT7_DERPT</name>
<feature type="transmembrane region" description="Helical" evidence="8">
    <location>
        <begin position="250"/>
        <end position="276"/>
    </location>
</feature>
<feature type="transmembrane region" description="Helical" evidence="8">
    <location>
        <begin position="50"/>
        <end position="79"/>
    </location>
</feature>
<reference evidence="10" key="1">
    <citation type="submission" date="2025-08" db="UniProtKB">
        <authorList>
            <consortium name="RefSeq"/>
        </authorList>
    </citation>
    <scope>IDENTIFICATION</scope>
    <source>
        <strain evidence="10">Airmid</strain>
    </source>
</reference>
<keyword evidence="4 8" id="KW-0812">Transmembrane</keyword>
<sequence length="552" mass="61984">MIDNVTISKSSKWLTILRRSWRVILGLIVPIILCPLLFDLNNKLNTGAYVMAIMVLYWVFEPINLYITALIPVALFPLLEIASTEEISQNYMKAANMMFFGGLIVGISLEHCNLHHRISLKVIIWFGSSIPMLMAGVMIATMFLSMWINNTATTAMMIPIVDDILREIALMNKEDVEQQTNENGEQQQSTNNKNEISDSTAIRYNNLRKAFLLSIAYSANIGGTATLTGTGTNLVFQDVFFSHYKKDMSFLSWFFFAFPSACLTIMAAWLLLYLMYARSSITDIQKASQRIKQSARKKYSHLGPMTFHEYGVMIFFLILVALWFSRHPEIIPGWADYISSDPHSIKDATPVILITVLLFLVPANFHQFYSTNESNNQRLLCWDVVKTKMSWGVIILLGGGFALAYGTEKSGLSSWFSKQLSYVHLNPIVTLIVLSILGGSITEMASNVATANVILPVVSNLAIQMNINPLRFMIPVTICISFAFMFPVSTPPNAIVFECLNTSIVDMIKPGILMNIIAITLQLISINTLGVWIFDLNNFPEWANQTLPIKLS</sequence>
<accession>A0A6P6XVT7</accession>
<evidence type="ECO:0000256" key="8">
    <source>
        <dbReference type="SAM" id="Phobius"/>
    </source>
</evidence>
<evidence type="ECO:0000256" key="5">
    <source>
        <dbReference type="ARBA" id="ARBA00022989"/>
    </source>
</evidence>
<evidence type="ECO:0000256" key="2">
    <source>
        <dbReference type="ARBA" id="ARBA00006772"/>
    </source>
</evidence>
<dbReference type="OMA" id="AINTWAM"/>
<feature type="compositionally biased region" description="Low complexity" evidence="7">
    <location>
        <begin position="178"/>
        <end position="192"/>
    </location>
</feature>
<keyword evidence="3" id="KW-0813">Transport</keyword>
<feature type="transmembrane region" description="Helical" evidence="8">
    <location>
        <begin position="389"/>
        <end position="407"/>
    </location>
</feature>
<protein>
    <submittedName>
        <fullName evidence="10">Solute carrier family 13 member 5-like</fullName>
    </submittedName>
</protein>
<evidence type="ECO:0000313" key="9">
    <source>
        <dbReference type="Proteomes" id="UP000515146"/>
    </source>
</evidence>
<feature type="transmembrane region" description="Helical" evidence="8">
    <location>
        <begin position="348"/>
        <end position="369"/>
    </location>
</feature>
<dbReference type="GO" id="GO:0005886">
    <property type="term" value="C:plasma membrane"/>
    <property type="evidence" value="ECO:0007669"/>
    <property type="project" value="TreeGrafter"/>
</dbReference>
<dbReference type="GO" id="GO:0015137">
    <property type="term" value="F:citrate transmembrane transporter activity"/>
    <property type="evidence" value="ECO:0007669"/>
    <property type="project" value="TreeGrafter"/>
</dbReference>
<feature type="transmembrane region" description="Helical" evidence="8">
    <location>
        <begin position="419"/>
        <end position="437"/>
    </location>
</feature>
<evidence type="ECO:0000256" key="3">
    <source>
        <dbReference type="ARBA" id="ARBA00022448"/>
    </source>
</evidence>
<dbReference type="PANTHER" id="PTHR10283">
    <property type="entry name" value="SOLUTE CARRIER FAMILY 13 MEMBER"/>
    <property type="match status" value="1"/>
</dbReference>
<comment type="similarity">
    <text evidence="2">Belongs to the SLC13A/DASS transporter (TC 2.A.47) family. NADC subfamily.</text>
</comment>
<proteinExistence type="inferred from homology"/>
<dbReference type="GO" id="GO:0015141">
    <property type="term" value="F:succinate transmembrane transporter activity"/>
    <property type="evidence" value="ECO:0007669"/>
    <property type="project" value="TreeGrafter"/>
</dbReference>
<evidence type="ECO:0000256" key="1">
    <source>
        <dbReference type="ARBA" id="ARBA00004141"/>
    </source>
</evidence>
<dbReference type="KEGG" id="dpte:113791504"/>
<evidence type="ECO:0000313" key="10">
    <source>
        <dbReference type="RefSeq" id="XP_027197093.1"/>
    </source>
</evidence>
<dbReference type="Pfam" id="PF00939">
    <property type="entry name" value="Na_sulph_symp"/>
    <property type="match status" value="1"/>
</dbReference>
<feature type="transmembrane region" description="Helical" evidence="8">
    <location>
        <begin position="307"/>
        <end position="324"/>
    </location>
</feature>
<feature type="transmembrane region" description="Helical" evidence="8">
    <location>
        <begin position="91"/>
        <end position="110"/>
    </location>
</feature>
<feature type="transmembrane region" description="Helical" evidence="8">
    <location>
        <begin position="449"/>
        <end position="467"/>
    </location>
</feature>
<feature type="transmembrane region" description="Helical" evidence="8">
    <location>
        <begin position="122"/>
        <end position="148"/>
    </location>
</feature>
<evidence type="ECO:0000256" key="6">
    <source>
        <dbReference type="ARBA" id="ARBA00023136"/>
    </source>
</evidence>
<dbReference type="PROSITE" id="PS01271">
    <property type="entry name" value="NA_SULFATE"/>
    <property type="match status" value="1"/>
</dbReference>
<feature type="region of interest" description="Disordered" evidence="7">
    <location>
        <begin position="176"/>
        <end position="195"/>
    </location>
</feature>
<dbReference type="Proteomes" id="UP000515146">
    <property type="component" value="Unplaced"/>
</dbReference>
<keyword evidence="5 8" id="KW-1133">Transmembrane helix</keyword>